<dbReference type="SUPFAM" id="SSF56112">
    <property type="entry name" value="Protein kinase-like (PK-like)"/>
    <property type="match status" value="1"/>
</dbReference>
<dbReference type="GO" id="GO:0006744">
    <property type="term" value="P:ubiquinone biosynthetic process"/>
    <property type="evidence" value="ECO:0007669"/>
    <property type="project" value="TreeGrafter"/>
</dbReference>
<dbReference type="CDD" id="cd13970">
    <property type="entry name" value="ABC1_ADCK3"/>
    <property type="match status" value="1"/>
</dbReference>
<evidence type="ECO:0000259" key="6">
    <source>
        <dbReference type="Pfam" id="PF03109"/>
    </source>
</evidence>
<evidence type="ECO:0000313" key="8">
    <source>
        <dbReference type="Proteomes" id="UP000326396"/>
    </source>
</evidence>
<organism evidence="7 8">
    <name type="scientific">Mikania micrantha</name>
    <name type="common">bitter vine</name>
    <dbReference type="NCBI Taxonomy" id="192012"/>
    <lineage>
        <taxon>Eukaryota</taxon>
        <taxon>Viridiplantae</taxon>
        <taxon>Streptophyta</taxon>
        <taxon>Embryophyta</taxon>
        <taxon>Tracheophyta</taxon>
        <taxon>Spermatophyta</taxon>
        <taxon>Magnoliopsida</taxon>
        <taxon>eudicotyledons</taxon>
        <taxon>Gunneridae</taxon>
        <taxon>Pentapetalae</taxon>
        <taxon>asterids</taxon>
        <taxon>campanulids</taxon>
        <taxon>Asterales</taxon>
        <taxon>Asteraceae</taxon>
        <taxon>Asteroideae</taxon>
        <taxon>Heliantheae alliance</taxon>
        <taxon>Eupatorieae</taxon>
        <taxon>Mikania</taxon>
    </lineage>
</organism>
<dbReference type="GO" id="GO:0007034">
    <property type="term" value="P:vacuolar transport"/>
    <property type="evidence" value="ECO:0007669"/>
    <property type="project" value="InterPro"/>
</dbReference>
<accession>A0A5N6NS17</accession>
<dbReference type="Pfam" id="PF03357">
    <property type="entry name" value="Snf7"/>
    <property type="match status" value="1"/>
</dbReference>
<feature type="region of interest" description="Disordered" evidence="5">
    <location>
        <begin position="77"/>
        <end position="108"/>
    </location>
</feature>
<sequence length="1006" mass="111498">MASLKDIGKLVNGLSLVAKETVRRSNLDKPDLKNLIRRAVLSVTDISGLTEGEVRKFTGPKANADVSSVVYFGDTPAVSSPDNTSSSTPSDQSVPRDDSPNILYNNGNVDADARISHSGDVESESSQTTIITPPANLEVATVGEEIAVPLADSPSTLVKQRRRKERKVPSTPFSRALGFAGLGAGLAWGTLQESARRIVFGKSESQGNQSVLSPYLSEKNAERLALALCRMRGAALKLGQMLSIQDESLVPAPILAALDIVRQGADVMPRSQLNQVLDSELGTIWSSKLKSFDYDPLAAASIGQVHKAVTKDDIEVAMKIQYPGVADSIESDIENVKLLLDYTNLIPEGLYLDKAMKVAKEELSRECDYELESLNQKTFLKLLSNVDGFYVPFVVDELSGKKVLTTELVHGIPVDKVALLDQETRSYVGKKLLELTLMELFVFRFMQTDPNWSNFLYNEATRTINLIDFGAARSYPKPFVDDYLRMVVACSNCDREGVIKMSQRLGFLSGKESDIMLEAHVQAAFVVGLPFAKPGDYDFHANNITQSLSNIGGTMLRHRLTPPPDEVYSLHRKLAGAFLACIKIRAVVPCRELLLQEVPDWDSDVMIGTRFKAFSGQKSDWEPRYHFWKDLIINIARKLGIFIIHPSVIKSVWFNHGGLIPLCIDHVLVEMYNSGEILCSSDLIDPKSGQITQLFHKVRHLLPLSKSAFPSEDEFFISMLIQEKSDEVIKLLSEDHWTSSCIITMSKFQVICGGTRQALVILSHLSKCGKAKYLAIKRNDLREGVKVSLSSKQISGATSSDYDVLHLTWTAEKLQLQIDTIDQLCNKFKMSALASLKSGNKVGARRHVRELKLSTESRDKCDVLLRRVEEVLRAIADAEDSKEVFEAIQSGKKAMKDKMITIEEVQHCLDDLDETIDSQKQVEKIIGSISSYEDFDEDIEDELDKLMEESRKSSADGTIRENETAGTTESLSNTLSDLKLADNDVIIREPTEISNVSKVHELAPSS</sequence>
<evidence type="ECO:0000256" key="1">
    <source>
        <dbReference type="ARBA" id="ARBA00009670"/>
    </source>
</evidence>
<proteinExistence type="inferred from homology"/>
<dbReference type="Proteomes" id="UP000326396">
    <property type="component" value="Linkage Group LG17"/>
</dbReference>
<keyword evidence="2" id="KW-0808">Transferase</keyword>
<dbReference type="Gene3D" id="6.10.140.1230">
    <property type="match status" value="1"/>
</dbReference>
<dbReference type="OrthoDB" id="201153at2759"/>
<keyword evidence="4" id="KW-0067">ATP-binding</keyword>
<dbReference type="Pfam" id="PF03109">
    <property type="entry name" value="ABC1"/>
    <property type="match status" value="1"/>
</dbReference>
<name>A0A5N6NS17_9ASTR</name>
<dbReference type="AlphaFoldDB" id="A0A5N6NS17"/>
<comment type="similarity">
    <text evidence="1">Belongs to the protein kinase superfamily. ADCK protein kinase family.</text>
</comment>
<keyword evidence="3" id="KW-0547">Nucleotide-binding</keyword>
<feature type="compositionally biased region" description="Basic and acidic residues" evidence="5">
    <location>
        <begin position="950"/>
        <end position="963"/>
    </location>
</feature>
<dbReference type="InterPro" id="IPR004147">
    <property type="entry name" value="ABC1_dom"/>
</dbReference>
<evidence type="ECO:0000256" key="4">
    <source>
        <dbReference type="ARBA" id="ARBA00022840"/>
    </source>
</evidence>
<dbReference type="PANTHER" id="PTHR43851">
    <property type="match status" value="1"/>
</dbReference>
<dbReference type="InterPro" id="IPR051409">
    <property type="entry name" value="Atypical_kinase_ADCK"/>
</dbReference>
<dbReference type="EMBL" id="SZYD01000009">
    <property type="protein sequence ID" value="KAD5316923.1"/>
    <property type="molecule type" value="Genomic_DNA"/>
</dbReference>
<evidence type="ECO:0000313" key="7">
    <source>
        <dbReference type="EMBL" id="KAD5316923.1"/>
    </source>
</evidence>
<dbReference type="GO" id="GO:0005524">
    <property type="term" value="F:ATP binding"/>
    <property type="evidence" value="ECO:0007669"/>
    <property type="project" value="UniProtKB-KW"/>
</dbReference>
<dbReference type="InterPro" id="IPR011009">
    <property type="entry name" value="Kinase-like_dom_sf"/>
</dbReference>
<dbReference type="GO" id="GO:0016740">
    <property type="term" value="F:transferase activity"/>
    <property type="evidence" value="ECO:0007669"/>
    <property type="project" value="UniProtKB-KW"/>
</dbReference>
<gene>
    <name evidence="7" type="ORF">E3N88_16869</name>
</gene>
<feature type="compositionally biased region" description="Polar residues" evidence="5">
    <location>
        <begin position="964"/>
        <end position="974"/>
    </location>
</feature>
<reference evidence="7 8" key="1">
    <citation type="submission" date="2019-05" db="EMBL/GenBank/DDBJ databases">
        <title>Mikania micrantha, genome provides insights into the molecular mechanism of rapid growth.</title>
        <authorList>
            <person name="Liu B."/>
        </authorList>
    </citation>
    <scope>NUCLEOTIDE SEQUENCE [LARGE SCALE GENOMIC DNA]</scope>
    <source>
        <strain evidence="7">NLD-2019</strain>
        <tissue evidence="7">Leaf</tissue>
    </source>
</reference>
<keyword evidence="8" id="KW-1185">Reference proteome</keyword>
<dbReference type="InterPro" id="IPR034646">
    <property type="entry name" value="ADCK3_dom"/>
</dbReference>
<evidence type="ECO:0000256" key="2">
    <source>
        <dbReference type="ARBA" id="ARBA00022679"/>
    </source>
</evidence>
<dbReference type="InterPro" id="IPR005024">
    <property type="entry name" value="Snf7_fam"/>
</dbReference>
<feature type="compositionally biased region" description="Low complexity" evidence="5">
    <location>
        <begin position="79"/>
        <end position="93"/>
    </location>
</feature>
<dbReference type="Pfam" id="PF25880">
    <property type="entry name" value="WHD_CHMP7_1st"/>
    <property type="match status" value="1"/>
</dbReference>
<evidence type="ECO:0000256" key="5">
    <source>
        <dbReference type="SAM" id="MobiDB-lite"/>
    </source>
</evidence>
<dbReference type="PANTHER" id="PTHR43851:SF3">
    <property type="entry name" value="COENZYME Q8"/>
    <property type="match status" value="1"/>
</dbReference>
<protein>
    <recommendedName>
        <fullName evidence="6">ABC1 atypical kinase-like domain-containing protein</fullName>
    </recommendedName>
</protein>
<evidence type="ECO:0000256" key="3">
    <source>
        <dbReference type="ARBA" id="ARBA00022741"/>
    </source>
</evidence>
<comment type="caution">
    <text evidence="7">The sequence shown here is derived from an EMBL/GenBank/DDBJ whole genome shotgun (WGS) entry which is preliminary data.</text>
</comment>
<feature type="domain" description="ABC1 atypical kinase-like" evidence="6">
    <location>
        <begin position="261"/>
        <end position="501"/>
    </location>
</feature>
<feature type="region of interest" description="Disordered" evidence="5">
    <location>
        <begin position="950"/>
        <end position="974"/>
    </location>
</feature>